<dbReference type="RefSeq" id="WP_273479828.1">
    <property type="nucleotide sequence ID" value="NZ_JAKLKZ010000002.1"/>
</dbReference>
<keyword evidence="2" id="KW-1185">Reference proteome</keyword>
<sequence length="48" mass="5219">MNAKTSCHPQLVGMLANLEPFGGLVGIHGNLAGRPAMRKVRKRRNLAH</sequence>
<evidence type="ECO:0000313" key="1">
    <source>
        <dbReference type="EMBL" id="PXX76757.1"/>
    </source>
</evidence>
<accession>A0A318L4Z9</accession>
<protein>
    <submittedName>
        <fullName evidence="1">Uncharacterized protein</fullName>
    </submittedName>
</protein>
<comment type="caution">
    <text evidence="1">The sequence shown here is derived from an EMBL/GenBank/DDBJ whole genome shotgun (WGS) entry which is preliminary data.</text>
</comment>
<evidence type="ECO:0000313" key="2">
    <source>
        <dbReference type="Proteomes" id="UP000247555"/>
    </source>
</evidence>
<gene>
    <name evidence="1" type="ORF">DFR34_12111</name>
</gene>
<reference evidence="1 2" key="1">
    <citation type="submission" date="2018-05" db="EMBL/GenBank/DDBJ databases">
        <title>Genomic Encyclopedia of Type Strains, Phase IV (KMG-IV): sequencing the most valuable type-strain genomes for metagenomic binning, comparative biology and taxonomic classification.</title>
        <authorList>
            <person name="Goeker M."/>
        </authorList>
    </citation>
    <scope>NUCLEOTIDE SEQUENCE [LARGE SCALE GENOMIC DNA]</scope>
    <source>
        <strain evidence="1 2">DSM 29661</strain>
    </source>
</reference>
<dbReference type="Proteomes" id="UP000247555">
    <property type="component" value="Unassembled WGS sequence"/>
</dbReference>
<name>A0A318L4Z9_9NEIS</name>
<dbReference type="EMBL" id="QJKI01000021">
    <property type="protein sequence ID" value="PXX76757.1"/>
    <property type="molecule type" value="Genomic_DNA"/>
</dbReference>
<proteinExistence type="predicted"/>
<organism evidence="1 2">
    <name type="scientific">Rivihabitans pingtungensis</name>
    <dbReference type="NCBI Taxonomy" id="1054498"/>
    <lineage>
        <taxon>Bacteria</taxon>
        <taxon>Pseudomonadati</taxon>
        <taxon>Pseudomonadota</taxon>
        <taxon>Betaproteobacteria</taxon>
        <taxon>Neisseriales</taxon>
        <taxon>Aquaspirillaceae</taxon>
        <taxon>Rivihabitans</taxon>
    </lineage>
</organism>
<dbReference type="AlphaFoldDB" id="A0A318L4Z9"/>